<dbReference type="AlphaFoldDB" id="A0A1M5CMC2"/>
<dbReference type="Proteomes" id="UP000186132">
    <property type="component" value="Unassembled WGS sequence"/>
</dbReference>
<keyword evidence="3" id="KW-1185">Reference proteome</keyword>
<dbReference type="STRING" id="1206085.SAMN05443575_0290"/>
<evidence type="ECO:0000313" key="2">
    <source>
        <dbReference type="EMBL" id="SHF55851.1"/>
    </source>
</evidence>
<evidence type="ECO:0000313" key="3">
    <source>
        <dbReference type="Proteomes" id="UP000186132"/>
    </source>
</evidence>
<gene>
    <name evidence="2" type="ORF">SAMN05443575_0290</name>
</gene>
<accession>A0A1M5CMC2</accession>
<organism evidence="2 3">
    <name type="scientific">Jatrophihabitans endophyticus</name>
    <dbReference type="NCBI Taxonomy" id="1206085"/>
    <lineage>
        <taxon>Bacteria</taxon>
        <taxon>Bacillati</taxon>
        <taxon>Actinomycetota</taxon>
        <taxon>Actinomycetes</taxon>
        <taxon>Jatrophihabitantales</taxon>
        <taxon>Jatrophihabitantaceae</taxon>
        <taxon>Jatrophihabitans</taxon>
    </lineage>
</organism>
<proteinExistence type="predicted"/>
<protein>
    <submittedName>
        <fullName evidence="2">Uncharacterized protein</fullName>
    </submittedName>
</protein>
<dbReference type="RefSeq" id="WP_073385020.1">
    <property type="nucleotide sequence ID" value="NZ_FQVU01000001.1"/>
</dbReference>
<name>A0A1M5CMC2_9ACTN</name>
<dbReference type="EMBL" id="FQVU01000001">
    <property type="protein sequence ID" value="SHF55851.1"/>
    <property type="molecule type" value="Genomic_DNA"/>
</dbReference>
<feature type="region of interest" description="Disordered" evidence="1">
    <location>
        <begin position="13"/>
        <end position="49"/>
    </location>
</feature>
<dbReference type="OrthoDB" id="5196537at2"/>
<evidence type="ECO:0000256" key="1">
    <source>
        <dbReference type="SAM" id="MobiDB-lite"/>
    </source>
</evidence>
<reference evidence="2 3" key="1">
    <citation type="submission" date="2016-11" db="EMBL/GenBank/DDBJ databases">
        <authorList>
            <person name="Jaros S."/>
            <person name="Januszkiewicz K."/>
            <person name="Wedrychowicz H."/>
        </authorList>
    </citation>
    <scope>NUCLEOTIDE SEQUENCE [LARGE SCALE GENOMIC DNA]</scope>
    <source>
        <strain evidence="2 3">DSM 45627</strain>
    </source>
</reference>
<sequence>MKIDKDQILELLRGQGKHDEADQAGQELPDQVDTDDDEHRGLLGRFGVDPGNLPGGLGTLL</sequence>